<dbReference type="SMART" id="SM00530">
    <property type="entry name" value="HTH_XRE"/>
    <property type="match status" value="1"/>
</dbReference>
<keyword evidence="4" id="KW-1185">Reference proteome</keyword>
<accession>A0A1G8QKC2</accession>
<gene>
    <name evidence="3" type="ORF">SAMN05216192_11150</name>
</gene>
<dbReference type="PANTHER" id="PTHR46558">
    <property type="entry name" value="TRACRIPTIONAL REGULATORY PROTEIN-RELATED-RELATED"/>
    <property type="match status" value="1"/>
</dbReference>
<dbReference type="AlphaFoldDB" id="A0A1G8QKC2"/>
<dbReference type="EMBL" id="FNDX01000011">
    <property type="protein sequence ID" value="SDJ05108.1"/>
    <property type="molecule type" value="Genomic_DNA"/>
</dbReference>
<dbReference type="PANTHER" id="PTHR46558:SF4">
    <property type="entry name" value="DNA-BIDING PHAGE PROTEIN"/>
    <property type="match status" value="1"/>
</dbReference>
<dbReference type="CDD" id="cd00093">
    <property type="entry name" value="HTH_XRE"/>
    <property type="match status" value="1"/>
</dbReference>
<dbReference type="SUPFAM" id="SSF47413">
    <property type="entry name" value="lambda repressor-like DNA-binding domains"/>
    <property type="match status" value="1"/>
</dbReference>
<dbReference type="OrthoDB" id="2003870at2"/>
<dbReference type="RefSeq" id="WP_090714422.1">
    <property type="nucleotide sequence ID" value="NZ_CBCSKY010000009.1"/>
</dbReference>
<dbReference type="PROSITE" id="PS50943">
    <property type="entry name" value="HTH_CROC1"/>
    <property type="match status" value="1"/>
</dbReference>
<evidence type="ECO:0000313" key="3">
    <source>
        <dbReference type="EMBL" id="SDJ05108.1"/>
    </source>
</evidence>
<proteinExistence type="predicted"/>
<dbReference type="Pfam" id="PF01381">
    <property type="entry name" value="HTH_3"/>
    <property type="match status" value="1"/>
</dbReference>
<feature type="domain" description="HTH cro/C1-type" evidence="2">
    <location>
        <begin position="8"/>
        <end position="62"/>
    </location>
</feature>
<dbReference type="InterPro" id="IPR001387">
    <property type="entry name" value="Cro/C1-type_HTH"/>
</dbReference>
<evidence type="ECO:0000259" key="2">
    <source>
        <dbReference type="PROSITE" id="PS50943"/>
    </source>
</evidence>
<dbReference type="GO" id="GO:0003677">
    <property type="term" value="F:DNA binding"/>
    <property type="evidence" value="ECO:0007669"/>
    <property type="project" value="UniProtKB-KW"/>
</dbReference>
<evidence type="ECO:0000313" key="4">
    <source>
        <dbReference type="Proteomes" id="UP000199050"/>
    </source>
</evidence>
<dbReference type="Gene3D" id="1.10.260.40">
    <property type="entry name" value="lambda repressor-like DNA-binding domains"/>
    <property type="match status" value="1"/>
</dbReference>
<organism evidence="3 4">
    <name type="scientific">Paenibacillus typhae</name>
    <dbReference type="NCBI Taxonomy" id="1174501"/>
    <lineage>
        <taxon>Bacteria</taxon>
        <taxon>Bacillati</taxon>
        <taxon>Bacillota</taxon>
        <taxon>Bacilli</taxon>
        <taxon>Bacillales</taxon>
        <taxon>Paenibacillaceae</taxon>
        <taxon>Paenibacillus</taxon>
    </lineage>
</organism>
<dbReference type="Proteomes" id="UP000199050">
    <property type="component" value="Unassembled WGS sequence"/>
</dbReference>
<name>A0A1G8QKC2_9BACL</name>
<protein>
    <submittedName>
        <fullName evidence="3">DNA-binding transcriptional regulator, XRE-family HTH domain</fullName>
    </submittedName>
</protein>
<dbReference type="STRING" id="1174501.SAMN05216192_11150"/>
<sequence>MNAIGDKVKAIRLQHNLKQVTFAEKIRISQGRLSEIEQGKTKPSAETLFELRKQFNVDLNWLFEEEN</sequence>
<keyword evidence="1 3" id="KW-0238">DNA-binding</keyword>
<dbReference type="InterPro" id="IPR010982">
    <property type="entry name" value="Lambda_DNA-bd_dom_sf"/>
</dbReference>
<evidence type="ECO:0000256" key="1">
    <source>
        <dbReference type="ARBA" id="ARBA00023125"/>
    </source>
</evidence>
<reference evidence="4" key="1">
    <citation type="submission" date="2016-10" db="EMBL/GenBank/DDBJ databases">
        <authorList>
            <person name="Varghese N."/>
            <person name="Submissions S."/>
        </authorList>
    </citation>
    <scope>NUCLEOTIDE SEQUENCE [LARGE SCALE GENOMIC DNA]</scope>
    <source>
        <strain evidence="4">CGMCC 1.11012</strain>
    </source>
</reference>